<name>A0A836HA19_9TRYP</name>
<accession>A0A836HA19</accession>
<comment type="caution">
    <text evidence="2">The sequence shown here is derived from an EMBL/GenBank/DDBJ whole genome shotgun (WGS) entry which is preliminary data.</text>
</comment>
<keyword evidence="1" id="KW-0812">Transmembrane</keyword>
<gene>
    <name evidence="2" type="ORF">LSCM4_05580</name>
</gene>
<evidence type="ECO:0000313" key="2">
    <source>
        <dbReference type="EMBL" id="KAG5482327.1"/>
    </source>
</evidence>
<feature type="transmembrane region" description="Helical" evidence="1">
    <location>
        <begin position="237"/>
        <end position="256"/>
    </location>
</feature>
<keyword evidence="1" id="KW-0472">Membrane</keyword>
<organism evidence="2 3">
    <name type="scientific">Leishmania orientalis</name>
    <dbReference type="NCBI Taxonomy" id="2249476"/>
    <lineage>
        <taxon>Eukaryota</taxon>
        <taxon>Discoba</taxon>
        <taxon>Euglenozoa</taxon>
        <taxon>Kinetoplastea</taxon>
        <taxon>Metakinetoplastina</taxon>
        <taxon>Trypanosomatida</taxon>
        <taxon>Trypanosomatidae</taxon>
        <taxon>Leishmaniinae</taxon>
        <taxon>Leishmania</taxon>
    </lineage>
</organism>
<evidence type="ECO:0000256" key="1">
    <source>
        <dbReference type="SAM" id="Phobius"/>
    </source>
</evidence>
<dbReference type="GeneID" id="92361453"/>
<dbReference type="RefSeq" id="XP_067064333.1">
    <property type="nucleotide sequence ID" value="XM_067207519.1"/>
</dbReference>
<evidence type="ECO:0000313" key="3">
    <source>
        <dbReference type="Proteomes" id="UP000674143"/>
    </source>
</evidence>
<reference evidence="3" key="1">
    <citation type="journal article" date="2021" name="Microbiol. Resour. Announc.">
        <title>LGAAP: Leishmaniinae Genome Assembly and Annotation Pipeline.</title>
        <authorList>
            <person name="Almutairi H."/>
            <person name="Urbaniak M.D."/>
            <person name="Bates M.D."/>
            <person name="Jariyapan N."/>
            <person name="Kwakye-Nuako G."/>
            <person name="Thomaz-Soccol V."/>
            <person name="Al-Salem W.S."/>
            <person name="Dillon R.J."/>
            <person name="Bates P.A."/>
            <person name="Gatherer D."/>
        </authorList>
    </citation>
    <scope>NUCLEOTIDE SEQUENCE [LARGE SCALE GENOMIC DNA]</scope>
</reference>
<proteinExistence type="predicted"/>
<reference evidence="3" key="2">
    <citation type="journal article" date="2021" name="Sci. Data">
        <title>Chromosome-scale genome sequencing, assembly and annotation of six genomes from subfamily Leishmaniinae.</title>
        <authorList>
            <person name="Almutairi H."/>
            <person name="Urbaniak M.D."/>
            <person name="Bates M.D."/>
            <person name="Jariyapan N."/>
            <person name="Kwakye-Nuako G."/>
            <person name="Thomaz Soccol V."/>
            <person name="Al-Salem W.S."/>
            <person name="Dillon R.J."/>
            <person name="Bates P.A."/>
            <person name="Gatherer D."/>
        </authorList>
    </citation>
    <scope>NUCLEOTIDE SEQUENCE [LARGE SCALE GENOMIC DNA]</scope>
</reference>
<dbReference type="Proteomes" id="UP000674143">
    <property type="component" value="Unassembled WGS sequence"/>
</dbReference>
<keyword evidence="1" id="KW-1133">Transmembrane helix</keyword>
<dbReference type="KEGG" id="loi:92361453"/>
<protein>
    <submittedName>
        <fullName evidence="2">Uncharacterized protein</fullName>
    </submittedName>
</protein>
<sequence length="258" mass="28488">MWRRSATQLSLGLRCTRTALAPWQSSSSTSGREGNSSGSGISSVWALPKQIAGWYPRKGGEFLANTIVGHNAFLQDTPTRFDEVHARHFSLVESLSITPLYTLTMVHYFSVFCQYPTRVEVLKPMLEELGQKSELQYRWLLIMQAKKAPVEIIAWRCGLLILQIVLFPLWLFLSSAAPQLVHATIAFSSHILHAKYNCLRASGSGAAGGRAPVVPEFVPMAARMYAAKEAFHEAHSAALPTDFGVAIVMLLLILFLTA</sequence>
<keyword evidence="3" id="KW-1185">Reference proteome</keyword>
<dbReference type="EMBL" id="JAFHLR010000016">
    <property type="protein sequence ID" value="KAG5482327.1"/>
    <property type="molecule type" value="Genomic_DNA"/>
</dbReference>
<feature type="transmembrane region" description="Helical" evidence="1">
    <location>
        <begin position="153"/>
        <end position="173"/>
    </location>
</feature>
<dbReference type="AlphaFoldDB" id="A0A836HA19"/>